<keyword evidence="8" id="KW-0408">Iron</keyword>
<evidence type="ECO:0000256" key="10">
    <source>
        <dbReference type="ARBA" id="ARBA00023128"/>
    </source>
</evidence>
<dbReference type="GO" id="GO:0046872">
    <property type="term" value="F:metal ion binding"/>
    <property type="evidence" value="ECO:0007669"/>
    <property type="project" value="UniProtKB-KW"/>
</dbReference>
<dbReference type="PANTHER" id="PTHR46679">
    <property type="match status" value="1"/>
</dbReference>
<proteinExistence type="inferred from homology"/>
<accession>A0A8S3Z9N1</accession>
<evidence type="ECO:0000256" key="8">
    <source>
        <dbReference type="ARBA" id="ARBA00023004"/>
    </source>
</evidence>
<dbReference type="AlphaFoldDB" id="A0A8S3Z9N1"/>
<sequence length="178" mass="19881">MSKWGTRLLAFCCITATLFPLPFILIKTLTRGKGWNFKSFPFVTAMDSSVDMSPDEYKATGDHHLDGATSESQEHNFIQNLVRRNRVVIFSKTHCPYCDDSKTLLSNMGVDYTTVELDKMKEGNQVQNVLGRITDARTVPRIFIDGHCVGGNSDLKSLNKSGALRNLLKDRNFSAKGS</sequence>
<dbReference type="OrthoDB" id="418495at2759"/>
<keyword evidence="17" id="KW-0812">Transmembrane</keyword>
<evidence type="ECO:0000256" key="9">
    <source>
        <dbReference type="ARBA" id="ARBA00023014"/>
    </source>
</evidence>
<evidence type="ECO:0000256" key="4">
    <source>
        <dbReference type="ARBA" id="ARBA00022714"/>
    </source>
</evidence>
<dbReference type="InterPro" id="IPR014025">
    <property type="entry name" value="Glutaredoxin_subgr"/>
</dbReference>
<dbReference type="GO" id="GO:0015035">
    <property type="term" value="F:protein-disulfide reductase activity"/>
    <property type="evidence" value="ECO:0007669"/>
    <property type="project" value="TreeGrafter"/>
</dbReference>
<evidence type="ECO:0000256" key="5">
    <source>
        <dbReference type="ARBA" id="ARBA00022723"/>
    </source>
</evidence>
<keyword evidence="13" id="KW-0676">Redox-active center</keyword>
<dbReference type="InterPro" id="IPR002109">
    <property type="entry name" value="Glutaredoxin"/>
</dbReference>
<feature type="domain" description="Glutaredoxin" evidence="18">
    <location>
        <begin position="87"/>
        <end position="149"/>
    </location>
</feature>
<name>A0A8S3Z9N1_9EUPU</name>
<evidence type="ECO:0000313" key="20">
    <source>
        <dbReference type="Proteomes" id="UP000678393"/>
    </source>
</evidence>
<comment type="function">
    <text evidence="14">Glutathione-dependent oxidoreductase that facilitates the maintenance of mitochondrial redox homeostasis upon induction of apoptosis by oxidative stress. Involved in response to hydrogen peroxide and regulation of apoptosis caused by oxidative stress. Acts as a very efficient catalyst of monothiol reactions because of its high affinity for protein glutathione-mixed disulfides. Can receive electrons not only from glutathione (GSH), but also from thioredoxin reductase supporting both monothiol and dithiol reactions. Efficiently catalyzes both glutathionylation and deglutathionylation of mitochondrial complex I, which in turn regulates the superoxide production by the complex. Overexpression decreases the susceptibility to apoptosis and prevents loss of cardiolipin and cytochrome c release.</text>
</comment>
<dbReference type="PRINTS" id="PR00160">
    <property type="entry name" value="GLUTAREDOXIN"/>
</dbReference>
<evidence type="ECO:0000256" key="12">
    <source>
        <dbReference type="ARBA" id="ARBA00023206"/>
    </source>
</evidence>
<comment type="caution">
    <text evidence="19">The sequence shown here is derived from an EMBL/GenBank/DDBJ whole genome shotgun (WGS) entry which is preliminary data.</text>
</comment>
<evidence type="ECO:0000256" key="7">
    <source>
        <dbReference type="ARBA" id="ARBA00022982"/>
    </source>
</evidence>
<dbReference type="Pfam" id="PF00462">
    <property type="entry name" value="Glutaredoxin"/>
    <property type="match status" value="1"/>
</dbReference>
<dbReference type="InterPro" id="IPR011899">
    <property type="entry name" value="Glutaredoxin_euk/vir"/>
</dbReference>
<keyword evidence="11" id="KW-1015">Disulfide bond</keyword>
<evidence type="ECO:0000259" key="18">
    <source>
        <dbReference type="Pfam" id="PF00462"/>
    </source>
</evidence>
<evidence type="ECO:0000313" key="19">
    <source>
        <dbReference type="EMBL" id="CAG5124898.1"/>
    </source>
</evidence>
<comment type="similarity">
    <text evidence="2">Belongs to the glutaredoxin family.</text>
</comment>
<keyword evidence="12" id="KW-0318">Glutathionylation</keyword>
<evidence type="ECO:0000256" key="11">
    <source>
        <dbReference type="ARBA" id="ARBA00023157"/>
    </source>
</evidence>
<keyword evidence="4" id="KW-0001">2Fe-2S</keyword>
<keyword evidence="6" id="KW-0809">Transit peptide</keyword>
<dbReference type="PROSITE" id="PS51354">
    <property type="entry name" value="GLUTAREDOXIN_2"/>
    <property type="match status" value="1"/>
</dbReference>
<dbReference type="Gene3D" id="3.40.30.10">
    <property type="entry name" value="Glutaredoxin"/>
    <property type="match status" value="1"/>
</dbReference>
<organism evidence="19 20">
    <name type="scientific">Candidula unifasciata</name>
    <dbReference type="NCBI Taxonomy" id="100452"/>
    <lineage>
        <taxon>Eukaryota</taxon>
        <taxon>Metazoa</taxon>
        <taxon>Spiralia</taxon>
        <taxon>Lophotrochozoa</taxon>
        <taxon>Mollusca</taxon>
        <taxon>Gastropoda</taxon>
        <taxon>Heterobranchia</taxon>
        <taxon>Euthyneura</taxon>
        <taxon>Panpulmonata</taxon>
        <taxon>Eupulmonata</taxon>
        <taxon>Stylommatophora</taxon>
        <taxon>Helicina</taxon>
        <taxon>Helicoidea</taxon>
        <taxon>Geomitridae</taxon>
        <taxon>Candidula</taxon>
    </lineage>
</organism>
<evidence type="ECO:0000256" key="15">
    <source>
        <dbReference type="ARBA" id="ARBA00038558"/>
    </source>
</evidence>
<evidence type="ECO:0000256" key="3">
    <source>
        <dbReference type="ARBA" id="ARBA00022448"/>
    </source>
</evidence>
<keyword evidence="3" id="KW-0813">Transport</keyword>
<dbReference type="FunFam" id="3.40.30.10:FF:000026">
    <property type="entry name" value="Glutaredoxin 2"/>
    <property type="match status" value="1"/>
</dbReference>
<keyword evidence="9" id="KW-0411">Iron-sulfur</keyword>
<dbReference type="Proteomes" id="UP000678393">
    <property type="component" value="Unassembled WGS sequence"/>
</dbReference>
<gene>
    <name evidence="19" type="ORF">CUNI_LOCUS10456</name>
</gene>
<evidence type="ECO:0000256" key="13">
    <source>
        <dbReference type="ARBA" id="ARBA00023284"/>
    </source>
</evidence>
<dbReference type="GO" id="GO:0051537">
    <property type="term" value="F:2 iron, 2 sulfur cluster binding"/>
    <property type="evidence" value="ECO:0007669"/>
    <property type="project" value="UniProtKB-KW"/>
</dbReference>
<keyword evidence="10" id="KW-0496">Mitochondrion</keyword>
<feature type="transmembrane region" description="Helical" evidence="17">
    <location>
        <begin position="6"/>
        <end position="26"/>
    </location>
</feature>
<dbReference type="NCBIfam" id="TIGR02180">
    <property type="entry name" value="GRX_euk"/>
    <property type="match status" value="1"/>
</dbReference>
<keyword evidence="17" id="KW-0472">Membrane</keyword>
<comment type="subunit">
    <text evidence="15">Monomer; active form. Homodimer; inactive form. The homodimer is probably linked by 1 2Fe-2S cluster.</text>
</comment>
<keyword evidence="5" id="KW-0479">Metal-binding</keyword>
<evidence type="ECO:0000256" key="14">
    <source>
        <dbReference type="ARBA" id="ARBA00037470"/>
    </source>
</evidence>
<dbReference type="CDD" id="cd03419">
    <property type="entry name" value="GRX_GRXh_1_2_like"/>
    <property type="match status" value="1"/>
</dbReference>
<dbReference type="InterPro" id="IPR036249">
    <property type="entry name" value="Thioredoxin-like_sf"/>
</dbReference>
<evidence type="ECO:0000256" key="17">
    <source>
        <dbReference type="SAM" id="Phobius"/>
    </source>
</evidence>
<dbReference type="EMBL" id="CAJHNH020001904">
    <property type="protein sequence ID" value="CAG5124898.1"/>
    <property type="molecule type" value="Genomic_DNA"/>
</dbReference>
<dbReference type="PANTHER" id="PTHR46679:SF1">
    <property type="entry name" value="GLUTAREDOXIN-2, MITOCHONDRIAL"/>
    <property type="match status" value="1"/>
</dbReference>
<keyword evidence="20" id="KW-1185">Reference proteome</keyword>
<dbReference type="SUPFAM" id="SSF52833">
    <property type="entry name" value="Thioredoxin-like"/>
    <property type="match status" value="1"/>
</dbReference>
<evidence type="ECO:0000256" key="16">
    <source>
        <dbReference type="ARBA" id="ARBA00039819"/>
    </source>
</evidence>
<evidence type="ECO:0000256" key="1">
    <source>
        <dbReference type="ARBA" id="ARBA00004173"/>
    </source>
</evidence>
<comment type="subcellular location">
    <subcellularLocation>
        <location evidence="1">Mitochondrion</location>
    </subcellularLocation>
</comment>
<evidence type="ECO:0000256" key="2">
    <source>
        <dbReference type="ARBA" id="ARBA00007787"/>
    </source>
</evidence>
<reference evidence="19" key="1">
    <citation type="submission" date="2021-04" db="EMBL/GenBank/DDBJ databases">
        <authorList>
            <consortium name="Molecular Ecology Group"/>
        </authorList>
    </citation>
    <scope>NUCLEOTIDE SEQUENCE</scope>
</reference>
<evidence type="ECO:0000256" key="6">
    <source>
        <dbReference type="ARBA" id="ARBA00022946"/>
    </source>
</evidence>
<keyword evidence="7" id="KW-0249">Electron transport</keyword>
<protein>
    <recommendedName>
        <fullName evidence="16">Glutaredoxin-2, mitochondrial</fullName>
    </recommendedName>
</protein>
<keyword evidence="17" id="KW-1133">Transmembrane helix</keyword>
<dbReference type="GO" id="GO:0005739">
    <property type="term" value="C:mitochondrion"/>
    <property type="evidence" value="ECO:0007669"/>
    <property type="project" value="UniProtKB-SubCell"/>
</dbReference>